<dbReference type="Gene3D" id="3.40.50.880">
    <property type="match status" value="1"/>
</dbReference>
<dbReference type="OrthoDB" id="1669814at2759"/>
<dbReference type="GO" id="GO:0005634">
    <property type="term" value="C:nucleus"/>
    <property type="evidence" value="ECO:0007669"/>
    <property type="project" value="TreeGrafter"/>
</dbReference>
<organism evidence="1 2">
    <name type="scientific">Penicillium citrinum</name>
    <dbReference type="NCBI Taxonomy" id="5077"/>
    <lineage>
        <taxon>Eukaryota</taxon>
        <taxon>Fungi</taxon>
        <taxon>Dikarya</taxon>
        <taxon>Ascomycota</taxon>
        <taxon>Pezizomycotina</taxon>
        <taxon>Eurotiomycetes</taxon>
        <taxon>Eurotiomycetidae</taxon>
        <taxon>Eurotiales</taxon>
        <taxon>Aspergillaceae</taxon>
        <taxon>Penicillium</taxon>
    </lineage>
</organism>
<sequence>MTTPQTIHVAILDAEIPCLSVYAKRGLFSSQFKTLLQNATSRLNKSDPLSTPLKIHTSSFDAVGGTLPPREILRTASSPPISELENAGIPASFRPIDAILITGSGFSAYDDLPWIHELISFIRLCHGQFPLIKIFGSCFGHQIIAQALLSKPDVGLGFISPESASASMTTSTTTFHVQHSPTGYEMGIQPITLKEEFKKYFPPLARADPFRIQLIHGDIVVPKLDSEQTQTQARQEPGEISLPSPWMNIGSSSACDIQGLYLPGRILTFQGHFEFDAWLNAELCREFGRRGGWETSLVEEYVRDIEKSVVSGGEEEDDDDSKVAAEAVVLFFAGRDVTHPINQEQVVSGFSGDFGVNWNGMLTPPME</sequence>
<dbReference type="SUPFAM" id="SSF52317">
    <property type="entry name" value="Class I glutamine amidotransferase-like"/>
    <property type="match status" value="1"/>
</dbReference>
<dbReference type="EMBL" id="JAPQKT010000003">
    <property type="protein sequence ID" value="KAJ5234397.1"/>
    <property type="molecule type" value="Genomic_DNA"/>
</dbReference>
<dbReference type="InterPro" id="IPR044992">
    <property type="entry name" value="ChyE-like"/>
</dbReference>
<dbReference type="Proteomes" id="UP001147733">
    <property type="component" value="Unassembled WGS sequence"/>
</dbReference>
<accession>A0A9W9TQ01</accession>
<gene>
    <name evidence="1" type="ORF">N7469_003565</name>
</gene>
<dbReference type="PANTHER" id="PTHR42695:SF6">
    <property type="entry name" value="GLUTAMINE AMIDOTRANSFERASE DOMAIN-CONTAINING PROTEIN"/>
    <property type="match status" value="1"/>
</dbReference>
<keyword evidence="2" id="KW-1185">Reference proteome</keyword>
<dbReference type="RefSeq" id="XP_056501897.1">
    <property type="nucleotide sequence ID" value="XM_056642485.1"/>
</dbReference>
<dbReference type="GO" id="GO:0005829">
    <property type="term" value="C:cytosol"/>
    <property type="evidence" value="ECO:0007669"/>
    <property type="project" value="TreeGrafter"/>
</dbReference>
<evidence type="ECO:0000313" key="1">
    <source>
        <dbReference type="EMBL" id="KAJ5234397.1"/>
    </source>
</evidence>
<evidence type="ECO:0000313" key="2">
    <source>
        <dbReference type="Proteomes" id="UP001147733"/>
    </source>
</evidence>
<dbReference type="PANTHER" id="PTHR42695">
    <property type="entry name" value="GLUTAMINE AMIDOTRANSFERASE YLR126C-RELATED"/>
    <property type="match status" value="1"/>
</dbReference>
<dbReference type="GeneID" id="81381652"/>
<reference evidence="1" key="1">
    <citation type="submission" date="2022-11" db="EMBL/GenBank/DDBJ databases">
        <authorList>
            <person name="Petersen C."/>
        </authorList>
    </citation>
    <scope>NUCLEOTIDE SEQUENCE</scope>
    <source>
        <strain evidence="1">IBT 23319</strain>
    </source>
</reference>
<dbReference type="InterPro" id="IPR029062">
    <property type="entry name" value="Class_I_gatase-like"/>
</dbReference>
<proteinExistence type="predicted"/>
<reference evidence="1" key="2">
    <citation type="journal article" date="2023" name="IMA Fungus">
        <title>Comparative genomic study of the Penicillium genus elucidates a diverse pangenome and 15 lateral gene transfer events.</title>
        <authorList>
            <person name="Petersen C."/>
            <person name="Sorensen T."/>
            <person name="Nielsen M.R."/>
            <person name="Sondergaard T.E."/>
            <person name="Sorensen J.L."/>
            <person name="Fitzpatrick D.A."/>
            <person name="Frisvad J.C."/>
            <person name="Nielsen K.L."/>
        </authorList>
    </citation>
    <scope>NUCLEOTIDE SEQUENCE</scope>
    <source>
        <strain evidence="1">IBT 23319</strain>
    </source>
</reference>
<dbReference type="CDD" id="cd01741">
    <property type="entry name" value="GATase1_1"/>
    <property type="match status" value="1"/>
</dbReference>
<dbReference type="AlphaFoldDB" id="A0A9W9TQ01"/>
<name>A0A9W9TQ01_PENCI</name>
<comment type="caution">
    <text evidence="1">The sequence shown here is derived from an EMBL/GenBank/DDBJ whole genome shotgun (WGS) entry which is preliminary data.</text>
</comment>
<evidence type="ECO:0008006" key="3">
    <source>
        <dbReference type="Google" id="ProtNLM"/>
    </source>
</evidence>
<protein>
    <recommendedName>
        <fullName evidence="3">Class I glutamine amidotransferase-like protein</fullName>
    </recommendedName>
</protein>